<comment type="caution">
    <text evidence="7">The sequence shown here is derived from an EMBL/GenBank/DDBJ whole genome shotgun (WGS) entry which is preliminary data.</text>
</comment>
<proteinExistence type="predicted"/>
<dbReference type="Gene3D" id="3.40.50.80">
    <property type="entry name" value="Nucleotide-binding domain of ferredoxin-NADP reductase (FNR) module"/>
    <property type="match status" value="1"/>
</dbReference>
<dbReference type="RefSeq" id="WP_006914797.1">
    <property type="nucleotide sequence ID" value="NZ_AFNV02000011.1"/>
</dbReference>
<accession>U2ELZ3</accession>
<keyword evidence="1" id="KW-0285">Flavoprotein</keyword>
<keyword evidence="2" id="KW-0288">FMN</keyword>
<dbReference type="eggNOG" id="COG3182">
    <property type="taxonomic scope" value="Bacteria"/>
</dbReference>
<dbReference type="PANTHER" id="PTHR34219">
    <property type="entry name" value="IRON-REGULATED INNER MEMBRANE PROTEIN-RELATED"/>
    <property type="match status" value="1"/>
</dbReference>
<feature type="domain" description="Flavodoxin-like" evidence="5">
    <location>
        <begin position="383"/>
        <end position="522"/>
    </location>
</feature>
<keyword evidence="4" id="KW-0812">Transmembrane</keyword>
<feature type="transmembrane region" description="Helical" evidence="4">
    <location>
        <begin position="147"/>
        <end position="168"/>
    </location>
</feature>
<reference evidence="7 8" key="1">
    <citation type="journal article" date="2011" name="J. Bacteriol.">
        <title>Genome sequence of Salinisphaera shabanensis, a gammaproteobacterium from the harsh, variable environment of the brine-seawater interface of the Shaban Deep in the Red Sea.</title>
        <authorList>
            <person name="Antunes A."/>
            <person name="Alam I."/>
            <person name="Bajic V.B."/>
            <person name="Stingl U."/>
        </authorList>
    </citation>
    <scope>NUCLEOTIDE SEQUENCE [LARGE SCALE GENOMIC DNA]</scope>
    <source>
        <strain evidence="7 8">E1L3A</strain>
    </source>
</reference>
<dbReference type="STRING" id="1033802.SSPSH_001815"/>
<evidence type="ECO:0000313" key="7">
    <source>
        <dbReference type="EMBL" id="ERJ19207.1"/>
    </source>
</evidence>
<dbReference type="CDD" id="cd06200">
    <property type="entry name" value="SiR_like1"/>
    <property type="match status" value="1"/>
</dbReference>
<gene>
    <name evidence="7" type="ORF">SSPSH_001815</name>
</gene>
<evidence type="ECO:0000313" key="8">
    <source>
        <dbReference type="Proteomes" id="UP000006242"/>
    </source>
</evidence>
<dbReference type="SUPFAM" id="SSF52218">
    <property type="entry name" value="Flavoproteins"/>
    <property type="match status" value="1"/>
</dbReference>
<dbReference type="InterPro" id="IPR001433">
    <property type="entry name" value="OxRdtase_FAD/NAD-bd"/>
</dbReference>
<dbReference type="InterPro" id="IPR005625">
    <property type="entry name" value="PepSY-ass_TM"/>
</dbReference>
<reference evidence="7 8" key="2">
    <citation type="journal article" date="2013" name="PLoS ONE">
        <title>INDIGO - INtegrated Data Warehouse of MIcrobial GenOmes with Examples from the Red Sea Extremophiles.</title>
        <authorList>
            <person name="Alam I."/>
            <person name="Antunes A."/>
            <person name="Kamau A.A."/>
            <person name="Ba Alawi W."/>
            <person name="Kalkatawi M."/>
            <person name="Stingl U."/>
            <person name="Bajic V.B."/>
        </authorList>
    </citation>
    <scope>NUCLEOTIDE SEQUENCE [LARGE SCALE GENOMIC DNA]</scope>
    <source>
        <strain evidence="7 8">E1L3A</strain>
    </source>
</reference>
<keyword evidence="4" id="KW-1133">Transmembrane helix</keyword>
<evidence type="ECO:0000259" key="5">
    <source>
        <dbReference type="PROSITE" id="PS50902"/>
    </source>
</evidence>
<dbReference type="Gene3D" id="3.40.50.360">
    <property type="match status" value="1"/>
</dbReference>
<evidence type="ECO:0000256" key="3">
    <source>
        <dbReference type="ARBA" id="ARBA00022982"/>
    </source>
</evidence>
<evidence type="ECO:0000256" key="1">
    <source>
        <dbReference type="ARBA" id="ARBA00022630"/>
    </source>
</evidence>
<dbReference type="eggNOG" id="COG0369">
    <property type="taxonomic scope" value="Bacteria"/>
</dbReference>
<feature type="domain" description="FAD-binding FR-type" evidence="6">
    <location>
        <begin position="534"/>
        <end position="700"/>
    </location>
</feature>
<dbReference type="EC" id="1.8.1.2" evidence="7"/>
<keyword evidence="7" id="KW-0560">Oxidoreductase</keyword>
<dbReference type="InterPro" id="IPR001094">
    <property type="entry name" value="Flavdoxin-like"/>
</dbReference>
<dbReference type="AlphaFoldDB" id="U2ELZ3"/>
<keyword evidence="3" id="KW-0249">Electron transport</keyword>
<dbReference type="Pfam" id="PF00175">
    <property type="entry name" value="NAD_binding_1"/>
    <property type="match status" value="1"/>
</dbReference>
<dbReference type="InterPro" id="IPR029039">
    <property type="entry name" value="Flavoprotein-like_sf"/>
</dbReference>
<keyword evidence="4" id="KW-0472">Membrane</keyword>
<sequence>MSTIDRFRAIDPIFQLHWFIGITAGIVLMLIGITGGLMSFQEDILEWINADQVAHFENDQRLSPPALIARYEAEHPGHAVSSLFWRQDRPYPVFLGYRTPETTGRRGERAMLDPTTAEPIGMLRGQWTFGLIRQLHQRLAAGATGKFIVGISTIALVLLSITGLWIRWKRRPRQGWRWVWPRALGGKLAGEWHAVLGLWALLAYLIASLTGLWWSFDWYRDGAKALFESETPAHVELAQDTAGVDMDRIWASIAPRLGDAKSVFIRLPGEARDPVEVHYVPANAFHRYADDELFVHPSSGEILGEARFADEATGNQLLTSLYALHMGAFFGTPGVIVMMLASFAMPVFFVTGLLLYLRRRRMKRQVAATPSVHADAPPGADTLLVAYASQSGLAQRIAGQTAAALQSAGRAVRMSGLNEIQPASLRDHRQALFVVSTHGDGDAPVAARAFDRRFCSATTPRLEELDYALLSLGDTDYADSYCAFGRRFDRALRERGARTLIAPIEVDKADATALADWHAALAGLFGTTNADVEPVFDRWRLAARRILNPDSLGGPTACLRLEPIEASATHWQAGDIVEIRPRQPQATVEAWLQQHGIDGETPVVHADRAQPLRSALADRHLPDDVAGVPADVQTWFDGLAPLAARDYSIANIGNGAIELLVRLARHEYGTGLASGWLIERAEIGDTVELRLRANPGFRGDAKTQRSPAIFIGNGTGMAGLRSHLLERMDKGQHANWLLFGERQRAVDFYYGERLTARHHSGEIAHLDTAFSRDADDGRYVQHALAEHADRLRDWIANGAFVFVCGSHDGMAAGVTQTLTEILGAETVEQLNEAGRIRMDVY</sequence>
<dbReference type="SUPFAM" id="SSF52343">
    <property type="entry name" value="Ferredoxin reductase-like, C-terminal NADP-linked domain"/>
    <property type="match status" value="1"/>
</dbReference>
<organism evidence="7 8">
    <name type="scientific">Salinisphaera shabanensis E1L3A</name>
    <dbReference type="NCBI Taxonomy" id="1033802"/>
    <lineage>
        <taxon>Bacteria</taxon>
        <taxon>Pseudomonadati</taxon>
        <taxon>Pseudomonadota</taxon>
        <taxon>Gammaproteobacteria</taxon>
        <taxon>Salinisphaerales</taxon>
        <taxon>Salinisphaeraceae</taxon>
        <taxon>Salinisphaera</taxon>
    </lineage>
</organism>
<keyword evidence="8" id="KW-1185">Reference proteome</keyword>
<evidence type="ECO:0000259" key="6">
    <source>
        <dbReference type="PROSITE" id="PS51384"/>
    </source>
</evidence>
<evidence type="ECO:0000256" key="4">
    <source>
        <dbReference type="SAM" id="Phobius"/>
    </source>
</evidence>
<dbReference type="PROSITE" id="PS50902">
    <property type="entry name" value="FLAVODOXIN_LIKE"/>
    <property type="match status" value="1"/>
</dbReference>
<feature type="transmembrane region" description="Helical" evidence="4">
    <location>
        <begin position="335"/>
        <end position="357"/>
    </location>
</feature>
<dbReference type="InterPro" id="IPR017927">
    <property type="entry name" value="FAD-bd_FR_type"/>
</dbReference>
<dbReference type="InterPro" id="IPR017938">
    <property type="entry name" value="Riboflavin_synthase-like_b-brl"/>
</dbReference>
<dbReference type="InterPro" id="IPR039261">
    <property type="entry name" value="FNR_nucleotide-bd"/>
</dbReference>
<dbReference type="Proteomes" id="UP000006242">
    <property type="component" value="Unassembled WGS sequence"/>
</dbReference>
<dbReference type="Pfam" id="PF03929">
    <property type="entry name" value="PepSY_TM"/>
    <property type="match status" value="1"/>
</dbReference>
<name>U2ELZ3_9GAMM</name>
<feature type="transmembrane region" description="Helical" evidence="4">
    <location>
        <begin position="192"/>
        <end position="216"/>
    </location>
</feature>
<dbReference type="EMBL" id="AFNV02000011">
    <property type="protein sequence ID" value="ERJ19207.1"/>
    <property type="molecule type" value="Genomic_DNA"/>
</dbReference>
<dbReference type="InterPro" id="IPR008254">
    <property type="entry name" value="Flavodoxin/NO_synth"/>
</dbReference>
<feature type="transmembrane region" description="Helical" evidence="4">
    <location>
        <begin position="16"/>
        <end position="38"/>
    </location>
</feature>
<dbReference type="PANTHER" id="PTHR34219:SF3">
    <property type="entry name" value="BLL7967 PROTEIN"/>
    <property type="match status" value="1"/>
</dbReference>
<protein>
    <submittedName>
        <fullName evidence="7">Sulfite reductase flavoprotein alpha-component</fullName>
        <ecNumber evidence="7">1.8.1.2</ecNumber>
    </submittedName>
</protein>
<dbReference type="Pfam" id="PF00258">
    <property type="entry name" value="Flavodoxin_1"/>
    <property type="match status" value="1"/>
</dbReference>
<evidence type="ECO:0000256" key="2">
    <source>
        <dbReference type="ARBA" id="ARBA00022643"/>
    </source>
</evidence>
<dbReference type="GO" id="GO:0010181">
    <property type="term" value="F:FMN binding"/>
    <property type="evidence" value="ECO:0007669"/>
    <property type="project" value="InterPro"/>
</dbReference>
<dbReference type="PROSITE" id="PS51384">
    <property type="entry name" value="FAD_FR"/>
    <property type="match status" value="1"/>
</dbReference>
<keyword evidence="3" id="KW-0813">Transport</keyword>
<dbReference type="OrthoDB" id="9816402at2"/>
<dbReference type="GO" id="GO:0004783">
    <property type="term" value="F:sulfite reductase (NADPH) activity"/>
    <property type="evidence" value="ECO:0007669"/>
    <property type="project" value="UniProtKB-EC"/>
</dbReference>
<dbReference type="SUPFAM" id="SSF63380">
    <property type="entry name" value="Riboflavin synthase domain-like"/>
    <property type="match status" value="1"/>
</dbReference>
<dbReference type="PRINTS" id="PR00369">
    <property type="entry name" value="FLAVODOXIN"/>
</dbReference>